<evidence type="ECO:0000313" key="16">
    <source>
        <dbReference type="Proteomes" id="UP000324585"/>
    </source>
</evidence>
<comment type="subcellular location">
    <subcellularLocation>
        <location evidence="12">Cell membrane</location>
        <topology evidence="12">Multi-pass membrane protein</topology>
    </subcellularLocation>
    <subcellularLocation>
        <location evidence="1">Membrane</location>
        <topology evidence="1">Multi-pass membrane protein</topology>
    </subcellularLocation>
</comment>
<evidence type="ECO:0000256" key="10">
    <source>
        <dbReference type="ARBA" id="ARBA00022989"/>
    </source>
</evidence>
<comment type="catalytic activity">
    <reaction evidence="12">
        <text>ATP + H2O + H(+)(in) = ADP + phosphate + 2 H(+)(out)</text>
        <dbReference type="Rhea" id="RHEA:20852"/>
        <dbReference type="ChEBI" id="CHEBI:15377"/>
        <dbReference type="ChEBI" id="CHEBI:15378"/>
        <dbReference type="ChEBI" id="CHEBI:30616"/>
        <dbReference type="ChEBI" id="CHEBI:43474"/>
        <dbReference type="ChEBI" id="CHEBI:456216"/>
        <dbReference type="EC" id="7.1.2.1"/>
    </reaction>
</comment>
<evidence type="ECO:0000259" key="14">
    <source>
        <dbReference type="SMART" id="SM00831"/>
    </source>
</evidence>
<dbReference type="SUPFAM" id="SSF56784">
    <property type="entry name" value="HAD-like"/>
    <property type="match status" value="1"/>
</dbReference>
<dbReference type="PRINTS" id="PR00119">
    <property type="entry name" value="CATATPASE"/>
</dbReference>
<feature type="transmembrane region" description="Helical" evidence="12">
    <location>
        <begin position="847"/>
        <end position="867"/>
    </location>
</feature>
<dbReference type="InterPro" id="IPR023298">
    <property type="entry name" value="ATPase_P-typ_TM_dom_sf"/>
</dbReference>
<evidence type="ECO:0000313" key="15">
    <source>
        <dbReference type="EMBL" id="KAA8496232.1"/>
    </source>
</evidence>
<dbReference type="FunFam" id="3.40.50.1000:FF:000211">
    <property type="entry name" value="Plasma membrane ATPase"/>
    <property type="match status" value="1"/>
</dbReference>
<keyword evidence="3" id="KW-0597">Phosphoprotein</keyword>
<evidence type="ECO:0000256" key="6">
    <source>
        <dbReference type="ARBA" id="ARBA00022741"/>
    </source>
</evidence>
<organism evidence="15 16">
    <name type="scientific">Porphyridium purpureum</name>
    <name type="common">Red alga</name>
    <name type="synonym">Porphyridium cruentum</name>
    <dbReference type="NCBI Taxonomy" id="35688"/>
    <lineage>
        <taxon>Eukaryota</taxon>
        <taxon>Rhodophyta</taxon>
        <taxon>Bangiophyceae</taxon>
        <taxon>Porphyridiales</taxon>
        <taxon>Porphyridiaceae</taxon>
        <taxon>Porphyridium</taxon>
    </lineage>
</organism>
<dbReference type="Gene3D" id="3.40.50.1000">
    <property type="entry name" value="HAD superfamily/HAD-like"/>
    <property type="match status" value="1"/>
</dbReference>
<dbReference type="Pfam" id="PF00702">
    <property type="entry name" value="Hydrolase"/>
    <property type="match status" value="1"/>
</dbReference>
<keyword evidence="12" id="KW-0406">Ion transport</keyword>
<reference evidence="16" key="1">
    <citation type="journal article" date="2019" name="Nat. Commun.">
        <title>Expansion of phycobilisome linker gene families in mesophilic red algae.</title>
        <authorList>
            <person name="Lee J."/>
            <person name="Kim D."/>
            <person name="Bhattacharya D."/>
            <person name="Yoon H.S."/>
        </authorList>
    </citation>
    <scope>NUCLEOTIDE SEQUENCE [LARGE SCALE GENOMIC DNA]</scope>
    <source>
        <strain evidence="16">CCMP 1328</strain>
    </source>
</reference>
<dbReference type="PROSITE" id="PS00154">
    <property type="entry name" value="ATPASE_E1_E2"/>
    <property type="match status" value="1"/>
</dbReference>
<evidence type="ECO:0000256" key="8">
    <source>
        <dbReference type="ARBA" id="ARBA00022842"/>
    </source>
</evidence>
<dbReference type="SFLD" id="SFLDS00003">
    <property type="entry name" value="Haloacid_Dehalogenase"/>
    <property type="match status" value="1"/>
</dbReference>
<dbReference type="SUPFAM" id="SSF81653">
    <property type="entry name" value="Calcium ATPase, transduction domain A"/>
    <property type="match status" value="1"/>
</dbReference>
<dbReference type="EC" id="7.1.2.1" evidence="12"/>
<evidence type="ECO:0000256" key="2">
    <source>
        <dbReference type="ARBA" id="ARBA00008804"/>
    </source>
</evidence>
<protein>
    <recommendedName>
        <fullName evidence="12">Plasma membrane ATPase</fullName>
        <ecNumber evidence="12">7.1.2.1</ecNumber>
    </recommendedName>
</protein>
<keyword evidence="12" id="KW-0375">Hydrogen ion transport</keyword>
<dbReference type="NCBIfam" id="TIGR01494">
    <property type="entry name" value="ATPase_P-type"/>
    <property type="match status" value="2"/>
</dbReference>
<evidence type="ECO:0000256" key="13">
    <source>
        <dbReference type="SAM" id="MobiDB-lite"/>
    </source>
</evidence>
<proteinExistence type="inferred from homology"/>
<feature type="transmembrane region" description="Helical" evidence="12">
    <location>
        <begin position="701"/>
        <end position="720"/>
    </location>
</feature>
<evidence type="ECO:0000256" key="3">
    <source>
        <dbReference type="ARBA" id="ARBA00022553"/>
    </source>
</evidence>
<evidence type="ECO:0000256" key="11">
    <source>
        <dbReference type="ARBA" id="ARBA00023136"/>
    </source>
</evidence>
<keyword evidence="8 12" id="KW-0460">Magnesium</keyword>
<dbReference type="GO" id="GO:0005886">
    <property type="term" value="C:plasma membrane"/>
    <property type="evidence" value="ECO:0007669"/>
    <property type="project" value="UniProtKB-SubCell"/>
</dbReference>
<dbReference type="GO" id="GO:0046872">
    <property type="term" value="F:metal ion binding"/>
    <property type="evidence" value="ECO:0007669"/>
    <property type="project" value="UniProtKB-KW"/>
</dbReference>
<dbReference type="Gene3D" id="1.20.1110.10">
    <property type="entry name" value="Calcium-transporting ATPase, transmembrane domain"/>
    <property type="match status" value="1"/>
</dbReference>
<dbReference type="GO" id="GO:0008553">
    <property type="term" value="F:P-type proton-exporting transporter activity"/>
    <property type="evidence" value="ECO:0007669"/>
    <property type="project" value="UniProtKB-UniRule"/>
</dbReference>
<evidence type="ECO:0000256" key="1">
    <source>
        <dbReference type="ARBA" id="ARBA00004141"/>
    </source>
</evidence>
<dbReference type="InterPro" id="IPR023214">
    <property type="entry name" value="HAD_sf"/>
</dbReference>
<dbReference type="OrthoDB" id="116380at2759"/>
<keyword evidence="4 12" id="KW-0812">Transmembrane</keyword>
<dbReference type="Pfam" id="PF00122">
    <property type="entry name" value="E1-E2_ATPase"/>
    <property type="match status" value="1"/>
</dbReference>
<dbReference type="PANTHER" id="PTHR42861">
    <property type="entry name" value="CALCIUM-TRANSPORTING ATPASE"/>
    <property type="match status" value="1"/>
</dbReference>
<evidence type="ECO:0000256" key="5">
    <source>
        <dbReference type="ARBA" id="ARBA00022723"/>
    </source>
</evidence>
<dbReference type="AlphaFoldDB" id="A0A5J4YZG4"/>
<dbReference type="CDD" id="cd02076">
    <property type="entry name" value="P-type_ATPase_H"/>
    <property type="match status" value="1"/>
</dbReference>
<dbReference type="GO" id="GO:0016887">
    <property type="term" value="F:ATP hydrolysis activity"/>
    <property type="evidence" value="ECO:0007669"/>
    <property type="project" value="InterPro"/>
</dbReference>
<dbReference type="Pfam" id="PF00690">
    <property type="entry name" value="Cation_ATPase_N"/>
    <property type="match status" value="1"/>
</dbReference>
<dbReference type="GO" id="GO:0005524">
    <property type="term" value="F:ATP binding"/>
    <property type="evidence" value="ECO:0007669"/>
    <property type="project" value="UniProtKB-UniRule"/>
</dbReference>
<dbReference type="InterPro" id="IPR006534">
    <property type="entry name" value="P-type_ATPase_IIIA"/>
</dbReference>
<dbReference type="InterPro" id="IPR036412">
    <property type="entry name" value="HAD-like_sf"/>
</dbReference>
<dbReference type="InterPro" id="IPR008250">
    <property type="entry name" value="ATPase_P-typ_transduc_dom_A_sf"/>
</dbReference>
<comment type="caution">
    <text evidence="15">The sequence shown here is derived from an EMBL/GenBank/DDBJ whole genome shotgun (WGS) entry which is preliminary data.</text>
</comment>
<evidence type="ECO:0000256" key="9">
    <source>
        <dbReference type="ARBA" id="ARBA00022967"/>
    </source>
</evidence>
<keyword evidence="12" id="KW-0813">Transport</keyword>
<keyword evidence="6 12" id="KW-0547">Nucleotide-binding</keyword>
<feature type="transmembrane region" description="Helical" evidence="12">
    <location>
        <begin position="741"/>
        <end position="763"/>
    </location>
</feature>
<feature type="transmembrane region" description="Helical" evidence="12">
    <location>
        <begin position="259"/>
        <end position="277"/>
    </location>
</feature>
<evidence type="ECO:0000256" key="12">
    <source>
        <dbReference type="RuleBase" id="RU362083"/>
    </source>
</evidence>
<dbReference type="InterPro" id="IPR001757">
    <property type="entry name" value="P_typ_ATPase"/>
</dbReference>
<name>A0A5J4YZG4_PORPP</name>
<keyword evidence="7 12" id="KW-0067">ATP-binding</keyword>
<gene>
    <name evidence="15" type="ORF">FVE85_2387</name>
</gene>
<keyword evidence="16" id="KW-1185">Reference proteome</keyword>
<dbReference type="Gene3D" id="3.40.1110.10">
    <property type="entry name" value="Calcium-transporting ATPase, cytoplasmic domain N"/>
    <property type="match status" value="1"/>
</dbReference>
<dbReference type="NCBIfam" id="TIGR01647">
    <property type="entry name" value="ATPase-IIIA_H"/>
    <property type="match status" value="1"/>
</dbReference>
<evidence type="ECO:0000256" key="7">
    <source>
        <dbReference type="ARBA" id="ARBA00022840"/>
    </source>
</evidence>
<feature type="region of interest" description="Disordered" evidence="13">
    <location>
        <begin position="1"/>
        <end position="35"/>
    </location>
</feature>
<keyword evidence="10 12" id="KW-1133">Transmembrane helix</keyword>
<dbReference type="SUPFAM" id="SSF81665">
    <property type="entry name" value="Calcium ATPase, transmembrane domain M"/>
    <property type="match status" value="1"/>
</dbReference>
<dbReference type="SFLD" id="SFLDF00027">
    <property type="entry name" value="p-type_atpase"/>
    <property type="match status" value="1"/>
</dbReference>
<keyword evidence="11 12" id="KW-0472">Membrane</keyword>
<dbReference type="InterPro" id="IPR004014">
    <property type="entry name" value="ATPase_P-typ_cation-transptr_N"/>
</dbReference>
<keyword evidence="5" id="KW-0479">Metal-binding</keyword>
<feature type="transmembrane region" description="Helical" evidence="12">
    <location>
        <begin position="910"/>
        <end position="928"/>
    </location>
</feature>
<keyword evidence="9 12" id="KW-1278">Translocase</keyword>
<accession>A0A5J4YZG4</accession>
<dbReference type="SUPFAM" id="SSF81660">
    <property type="entry name" value="Metal cation-transporting ATPase, ATP-binding domain N"/>
    <property type="match status" value="1"/>
</dbReference>
<sequence>MADGQQIEVEVGGHSEIPLDKGGFGADRGGDEPNDEYFKRISQERALKELDTSGEGLDASEASRRLEQYGPNKLPEKKQNKLWQFLKFMWNPLSWAMEVAAIIAIALLDYLDFGLIIALLLCNACIGYYEESNAANAIDALMASLAPESKCMRDKKMQTIEAANLVPGDVILIRLGDVVPADCKILGDPKDDPVLIDQAALTGESLPSKKFAGDVAFSGSVVKQGEVLAVVYATGSETFFGKAAQLIGDTENESNLQKVMSAIGATCLITIAFWVAIELGIEFGVRDKQCKGGEGQCPVLTNMLVILIGGIPIAMPTVLSVTLALGAHSIAEEGAIVSRLTAVEQLAGMDMLCSDKTGTLTLNKLSVDESNLEPQPGFSADDILLFGALGAKIENNEPIDVCIHNSCKVKDELWTHFKCSRYVPFNPTDKKTVAYCTATDAAGESLVKYKTFKACKGAPQIVLNLAFNADQIRGPVVARIDEYASRGYRALGVGVMEGHDDGEGKWEFVGLIPIFDPPRHDTQETIERAMDLGIGVKMITGDALAIGKETARQLGMGTNMFTTEVFRREATPGGLVDGTLTLDQLVEEADGFAEVFPEHKYDIVRRLQDLGHITGMTGDGVNDAPALKKADIGVAVADATDAARAAADIVLTEPGLSIIVDATIGSREIFQKMKAYAKYTIATTFRICFTFGILTVAYNTWYFPTVLTLIMAICNDGAMISLSKDNVEYSKGPDQWKLKNIFVASIVFGLYLTLSTWLLFYAASERPVFVDIGMDDLRWKSQFVGPFCTEMFDLVAGSSDYNQCVTEIQWERASQLRALIYMQVSISGQALIFVVRTTKFSLFSRPGTPVIVAFFVAQAIACLLGGLGMNGYPFPVPSASSCTYCQVGGHRNTPPIFGTIGVDASSVIQSNYYVIVAWIWSAIWYFGLDPIKWLLMWFLAEDGFREKSLWSRPILEDMGFMRKRTASTPGEYVISGRRSSVGSGGSGEPSSGRRSSVAPGNPRRSSLAAAQSRVSGAAPRRSSVHREAGIWD</sequence>
<dbReference type="SFLD" id="SFLDG00002">
    <property type="entry name" value="C1.7:_P-type_atpase_like"/>
    <property type="match status" value="1"/>
</dbReference>
<dbReference type="InterPro" id="IPR044492">
    <property type="entry name" value="P_typ_ATPase_HD_dom"/>
</dbReference>
<dbReference type="InterPro" id="IPR018303">
    <property type="entry name" value="ATPase_P-typ_P_site"/>
</dbReference>
<dbReference type="EMBL" id="VRMN01000003">
    <property type="protein sequence ID" value="KAA8496232.1"/>
    <property type="molecule type" value="Genomic_DNA"/>
</dbReference>
<feature type="region of interest" description="Disordered" evidence="13">
    <location>
        <begin position="974"/>
        <end position="1032"/>
    </location>
</feature>
<dbReference type="PRINTS" id="PR00120">
    <property type="entry name" value="HATPASE"/>
</dbReference>
<dbReference type="SMART" id="SM00831">
    <property type="entry name" value="Cation_ATPase_N"/>
    <property type="match status" value="1"/>
</dbReference>
<dbReference type="OMA" id="VWTLLQC"/>
<feature type="transmembrane region" description="Helical" evidence="12">
    <location>
        <begin position="303"/>
        <end position="325"/>
    </location>
</feature>
<dbReference type="InterPro" id="IPR023299">
    <property type="entry name" value="ATPase_P-typ_cyto_dom_N"/>
</dbReference>
<feature type="domain" description="Cation-transporting P-type ATPase N-terminal" evidence="14">
    <location>
        <begin position="37"/>
        <end position="109"/>
    </location>
</feature>
<dbReference type="Gene3D" id="2.70.150.10">
    <property type="entry name" value="Calcium-transporting ATPase, cytoplasmic transduction domain A"/>
    <property type="match status" value="1"/>
</dbReference>
<comment type="caution">
    <text evidence="12">Lacks conserved residue(s) required for the propagation of feature annotation.</text>
</comment>
<dbReference type="InterPro" id="IPR059000">
    <property type="entry name" value="ATPase_P-type_domA"/>
</dbReference>
<dbReference type="GO" id="GO:0120029">
    <property type="term" value="P:proton export across plasma membrane"/>
    <property type="evidence" value="ECO:0007669"/>
    <property type="project" value="UniProtKB-UniRule"/>
</dbReference>
<dbReference type="FunFam" id="2.70.150.10:FF:000042">
    <property type="entry name" value="Plasma membrane ATPase"/>
    <property type="match status" value="1"/>
</dbReference>
<comment type="similarity">
    <text evidence="2 12">Belongs to the cation transport ATPase (P-type) (TC 3.A.3) family. Type IIIA subfamily.</text>
</comment>
<dbReference type="Proteomes" id="UP000324585">
    <property type="component" value="Unassembled WGS sequence"/>
</dbReference>
<evidence type="ECO:0000256" key="4">
    <source>
        <dbReference type="ARBA" id="ARBA00022692"/>
    </source>
</evidence>